<dbReference type="UniPathway" id="UPA00344"/>
<evidence type="ECO:0000256" key="1">
    <source>
        <dbReference type="ARBA" id="ARBA00005046"/>
    </source>
</evidence>
<evidence type="ECO:0000313" key="5">
    <source>
        <dbReference type="Proteomes" id="UP000320766"/>
    </source>
</evidence>
<dbReference type="GO" id="GO:0061599">
    <property type="term" value="F:molybdopterin molybdotransferase activity"/>
    <property type="evidence" value="ECO:0007669"/>
    <property type="project" value="TreeGrafter"/>
</dbReference>
<organism evidence="4 5">
    <name type="scientific">Candidatus Methanolliviera hydrocarbonicum</name>
    <dbReference type="NCBI Taxonomy" id="2491085"/>
    <lineage>
        <taxon>Archaea</taxon>
        <taxon>Methanobacteriati</taxon>
        <taxon>Methanobacteriota</taxon>
        <taxon>Candidatus Methanoliparia</taxon>
        <taxon>Candidatus Methanoliparales</taxon>
        <taxon>Candidatus Methanollivieraceae</taxon>
        <taxon>Candidatus Methanolliviera</taxon>
    </lineage>
</organism>
<dbReference type="SUPFAM" id="SSF63882">
    <property type="entry name" value="MoeA N-terminal region -like"/>
    <property type="match status" value="1"/>
</dbReference>
<dbReference type="InterPro" id="IPR005111">
    <property type="entry name" value="MoeA_C_domain_IV"/>
</dbReference>
<dbReference type="SMART" id="SM00852">
    <property type="entry name" value="MoCF_biosynth"/>
    <property type="match status" value="1"/>
</dbReference>
<dbReference type="InterPro" id="IPR038987">
    <property type="entry name" value="MoeA-like"/>
</dbReference>
<dbReference type="Pfam" id="PF03454">
    <property type="entry name" value="MoeA_C"/>
    <property type="match status" value="1"/>
</dbReference>
<dbReference type="NCBIfam" id="TIGR00177">
    <property type="entry name" value="molyb_syn"/>
    <property type="match status" value="1"/>
</dbReference>
<dbReference type="InterPro" id="IPR001453">
    <property type="entry name" value="MoaB/Mog_dom"/>
</dbReference>
<dbReference type="PANTHER" id="PTHR10192">
    <property type="entry name" value="MOLYBDOPTERIN BIOSYNTHESIS PROTEIN"/>
    <property type="match status" value="1"/>
</dbReference>
<keyword evidence="2" id="KW-0501">Molybdenum cofactor biosynthesis</keyword>
<sequence>MKTRPFGRVIPIRDAIEIVESKIKPIDRREKIPIDLTVDRILARDIKAHFDVPPFNRSAMDGYAVIAEDTFGAGQFDPKVLRIKGSIHAGEVPGVRIDRGECVEVATGARMPKNSDAVVVVENTEGEKDTVKIFEPVHPKENVSNAGGDIKEGEVILKDGELLDPGKIGVLASLGIGEIEVYERPKVGILPTGDEVSAIGMPLEEGKVYDINSHTVSALVRSNGGRANLYEIVGDRFEDARRSIEKALENDIVLLSGGSSVGERDILIDVINEIGEILFHGVQIKPGMPTLFGMIEDKPIFGMPGYPTSCLIDAYVFLLPAVRKMARLPEKKYSKIKAKISKKITSTLGRRQFLTVKVRDGEAIPVFKESSTITSISNSDGFIEIDYSVNLIEKGEEVLVNLWQ</sequence>
<dbReference type="NCBIfam" id="NF045515">
    <property type="entry name" value="Glp_gephyrin"/>
    <property type="match status" value="1"/>
</dbReference>
<dbReference type="AlphaFoldDB" id="A0A520KWE0"/>
<feature type="domain" description="MoaB/Mog" evidence="3">
    <location>
        <begin position="188"/>
        <end position="324"/>
    </location>
</feature>
<dbReference type="Gene3D" id="3.40.980.10">
    <property type="entry name" value="MoaB/Mog-like domain"/>
    <property type="match status" value="1"/>
</dbReference>
<dbReference type="PANTHER" id="PTHR10192:SF5">
    <property type="entry name" value="GEPHYRIN"/>
    <property type="match status" value="1"/>
</dbReference>
<gene>
    <name evidence="4" type="ORF">EF807_07165</name>
</gene>
<dbReference type="Gene3D" id="2.170.190.11">
    <property type="entry name" value="Molybdopterin biosynthesis moea protein, domain 3"/>
    <property type="match status" value="1"/>
</dbReference>
<dbReference type="Gene3D" id="2.40.340.10">
    <property type="entry name" value="MoeA, C-terminal, domain IV"/>
    <property type="match status" value="1"/>
</dbReference>
<name>A0A520KWE0_9EURY</name>
<dbReference type="InterPro" id="IPR036688">
    <property type="entry name" value="MoeA_C_domain_IV_sf"/>
</dbReference>
<reference evidence="4 5" key="1">
    <citation type="journal article" date="2019" name="Nat. Microbiol.">
        <title>Wide diversity of methane and short-chain alkane metabolisms in uncultured archaea.</title>
        <authorList>
            <person name="Borrel G."/>
            <person name="Adam P.S."/>
            <person name="McKay L.J."/>
            <person name="Chen L.X."/>
            <person name="Sierra-Garcia I.N."/>
            <person name="Sieber C.M."/>
            <person name="Letourneur Q."/>
            <person name="Ghozlane A."/>
            <person name="Andersen G.L."/>
            <person name="Li W.J."/>
            <person name="Hallam S.J."/>
            <person name="Muyzer G."/>
            <person name="de Oliveira V.M."/>
            <person name="Inskeep W.P."/>
            <person name="Banfield J.F."/>
            <person name="Gribaldo S."/>
        </authorList>
    </citation>
    <scope>NUCLEOTIDE SEQUENCE [LARGE SCALE GENOMIC DNA]</scope>
    <source>
        <strain evidence="4">NM1b</strain>
    </source>
</reference>
<evidence type="ECO:0000259" key="3">
    <source>
        <dbReference type="SMART" id="SM00852"/>
    </source>
</evidence>
<dbReference type="Pfam" id="PF00994">
    <property type="entry name" value="MoCF_biosynth"/>
    <property type="match status" value="1"/>
</dbReference>
<protein>
    <submittedName>
        <fullName evidence="4">Molybdenum cofactor biosynthesis protein</fullName>
    </submittedName>
</protein>
<comment type="pathway">
    <text evidence="1">Cofactor biosynthesis; molybdopterin biosynthesis.</text>
</comment>
<dbReference type="Gene3D" id="3.90.105.10">
    <property type="entry name" value="Molybdopterin biosynthesis moea protein, domain 2"/>
    <property type="match status" value="1"/>
</dbReference>
<dbReference type="GO" id="GO:0005737">
    <property type="term" value="C:cytoplasm"/>
    <property type="evidence" value="ECO:0007669"/>
    <property type="project" value="TreeGrafter"/>
</dbReference>
<dbReference type="GO" id="GO:0006777">
    <property type="term" value="P:Mo-molybdopterin cofactor biosynthetic process"/>
    <property type="evidence" value="ECO:0007669"/>
    <property type="project" value="UniProtKB-KW"/>
</dbReference>
<proteinExistence type="predicted"/>
<dbReference type="InterPro" id="IPR005110">
    <property type="entry name" value="MoeA_linker/N"/>
</dbReference>
<evidence type="ECO:0000256" key="2">
    <source>
        <dbReference type="ARBA" id="ARBA00023150"/>
    </source>
</evidence>
<comment type="caution">
    <text evidence="4">The sequence shown here is derived from an EMBL/GenBank/DDBJ whole genome shotgun (WGS) entry which is preliminary data.</text>
</comment>
<dbReference type="InterPro" id="IPR036425">
    <property type="entry name" value="MoaB/Mog-like_dom_sf"/>
</dbReference>
<accession>A0A520KWE0</accession>
<dbReference type="EMBL" id="RXIL01000130">
    <property type="protein sequence ID" value="RZN67758.1"/>
    <property type="molecule type" value="Genomic_DNA"/>
</dbReference>
<dbReference type="Pfam" id="PF03453">
    <property type="entry name" value="MoeA_N"/>
    <property type="match status" value="1"/>
</dbReference>
<dbReference type="CDD" id="cd00887">
    <property type="entry name" value="MoeA"/>
    <property type="match status" value="1"/>
</dbReference>
<evidence type="ECO:0000313" key="4">
    <source>
        <dbReference type="EMBL" id="RZN67758.1"/>
    </source>
</evidence>
<dbReference type="FunFam" id="2.170.190.11:FF:000001">
    <property type="entry name" value="Molybdopterin molybdenumtransferase"/>
    <property type="match status" value="1"/>
</dbReference>
<dbReference type="SUPFAM" id="SSF53218">
    <property type="entry name" value="Molybdenum cofactor biosynthesis proteins"/>
    <property type="match status" value="1"/>
</dbReference>
<dbReference type="Proteomes" id="UP000320766">
    <property type="component" value="Unassembled WGS sequence"/>
</dbReference>
<dbReference type="InterPro" id="IPR036135">
    <property type="entry name" value="MoeA_linker/N_sf"/>
</dbReference>
<dbReference type="SUPFAM" id="SSF63867">
    <property type="entry name" value="MoeA C-terminal domain-like"/>
    <property type="match status" value="1"/>
</dbReference>